<dbReference type="Proteomes" id="UP000320653">
    <property type="component" value="Unassembled WGS sequence"/>
</dbReference>
<dbReference type="GO" id="GO:0003677">
    <property type="term" value="F:DNA binding"/>
    <property type="evidence" value="ECO:0007669"/>
    <property type="project" value="UniProtKB-KW"/>
</dbReference>
<dbReference type="InterPro" id="IPR005143">
    <property type="entry name" value="TF_LuxR_autoind-bd_dom"/>
</dbReference>
<dbReference type="SMART" id="SM00421">
    <property type="entry name" value="HTH_LUXR"/>
    <property type="match status" value="1"/>
</dbReference>
<dbReference type="SUPFAM" id="SSF75516">
    <property type="entry name" value="Pheromone-binding domain of LuxR-like quorum-sensing transcription factors"/>
    <property type="match status" value="1"/>
</dbReference>
<dbReference type="NCBIfam" id="NF010444">
    <property type="entry name" value="PRK13870.1"/>
    <property type="match status" value="1"/>
</dbReference>
<proteinExistence type="predicted"/>
<comment type="caution">
    <text evidence="5">The sequence shown here is derived from an EMBL/GenBank/DDBJ whole genome shotgun (WGS) entry which is preliminary data.</text>
</comment>
<sequence>MQKLVEKLLDISAITHNEVALKSALADLAGRFDFDGYGYANLRPGEFYAVSNLNAEWQQRYANIDLRRRDPRVQQARRSGQAFAWAAESGQDARSRDGRKFYAEAAEFGIRSGITVPVAISNGAISMLTFASSRSSLKREWKIDAVAAASAVGQLHAHIEHLRVKPSVEALAYLTPKEATYARWLALGKTVEDAADIEQVKYNTVRIALAEVRRRYDLCNNTQLVAFAIRRGMI</sequence>
<evidence type="ECO:0000256" key="1">
    <source>
        <dbReference type="ARBA" id="ARBA00023015"/>
    </source>
</evidence>
<dbReference type="RefSeq" id="WP_145643645.1">
    <property type="nucleotide sequence ID" value="NZ_VIWP01000019.1"/>
</dbReference>
<evidence type="ECO:0000256" key="2">
    <source>
        <dbReference type="ARBA" id="ARBA00023125"/>
    </source>
</evidence>
<keyword evidence="1" id="KW-0805">Transcription regulation</keyword>
<dbReference type="Gene3D" id="1.10.10.10">
    <property type="entry name" value="Winged helix-like DNA-binding domain superfamily/Winged helix DNA-binding domain"/>
    <property type="match status" value="1"/>
</dbReference>
<evidence type="ECO:0000259" key="4">
    <source>
        <dbReference type="PROSITE" id="PS50043"/>
    </source>
</evidence>
<dbReference type="EMBL" id="VIWP01000019">
    <property type="protein sequence ID" value="TWF43441.1"/>
    <property type="molecule type" value="Genomic_DNA"/>
</dbReference>
<dbReference type="AlphaFoldDB" id="A0A561PZ96"/>
<dbReference type="SUPFAM" id="SSF46894">
    <property type="entry name" value="C-terminal effector domain of the bipartite response regulators"/>
    <property type="match status" value="1"/>
</dbReference>
<dbReference type="Gene3D" id="3.30.450.80">
    <property type="entry name" value="Transcription factor LuxR-like, autoinducer-binding domain"/>
    <property type="match status" value="1"/>
</dbReference>
<gene>
    <name evidence="5" type="ORF">FHW37_11914</name>
</gene>
<dbReference type="InterPro" id="IPR036693">
    <property type="entry name" value="TF_LuxR_autoind-bd_dom_sf"/>
</dbReference>
<dbReference type="PROSITE" id="PS50043">
    <property type="entry name" value="HTH_LUXR_2"/>
    <property type="match status" value="1"/>
</dbReference>
<reference evidence="5 6" key="1">
    <citation type="submission" date="2019-06" db="EMBL/GenBank/DDBJ databases">
        <title>Sorghum-associated microbial communities from plants grown in Nebraska, USA.</title>
        <authorList>
            <person name="Schachtman D."/>
        </authorList>
    </citation>
    <scope>NUCLEOTIDE SEQUENCE [LARGE SCALE GENOMIC DNA]</scope>
    <source>
        <strain evidence="5 6">1225</strain>
    </source>
</reference>
<protein>
    <submittedName>
        <fullName evidence="5">Transcriptional regulator</fullName>
    </submittedName>
</protein>
<keyword evidence="2" id="KW-0238">DNA-binding</keyword>
<dbReference type="Pfam" id="PF03472">
    <property type="entry name" value="Autoind_bind"/>
    <property type="match status" value="1"/>
</dbReference>
<feature type="domain" description="HTH luxR-type" evidence="4">
    <location>
        <begin position="167"/>
        <end position="232"/>
    </location>
</feature>
<evidence type="ECO:0000313" key="5">
    <source>
        <dbReference type="EMBL" id="TWF43441.1"/>
    </source>
</evidence>
<dbReference type="CDD" id="cd06170">
    <property type="entry name" value="LuxR_C_like"/>
    <property type="match status" value="1"/>
</dbReference>
<dbReference type="InterPro" id="IPR036388">
    <property type="entry name" value="WH-like_DNA-bd_sf"/>
</dbReference>
<dbReference type="OrthoDB" id="9803630at2"/>
<keyword evidence="6" id="KW-1185">Reference proteome</keyword>
<dbReference type="GO" id="GO:0006355">
    <property type="term" value="P:regulation of DNA-templated transcription"/>
    <property type="evidence" value="ECO:0007669"/>
    <property type="project" value="InterPro"/>
</dbReference>
<keyword evidence="3" id="KW-0804">Transcription</keyword>
<evidence type="ECO:0000256" key="3">
    <source>
        <dbReference type="ARBA" id="ARBA00023163"/>
    </source>
</evidence>
<evidence type="ECO:0000313" key="6">
    <source>
        <dbReference type="Proteomes" id="UP000320653"/>
    </source>
</evidence>
<accession>A0A561PZ96</accession>
<dbReference type="InterPro" id="IPR000792">
    <property type="entry name" value="Tscrpt_reg_LuxR_C"/>
</dbReference>
<name>A0A561PZ96_9HYPH</name>
<organism evidence="5 6">
    <name type="scientific">Neorhizobium alkalisoli</name>
    <dbReference type="NCBI Taxonomy" id="528178"/>
    <lineage>
        <taxon>Bacteria</taxon>
        <taxon>Pseudomonadati</taxon>
        <taxon>Pseudomonadota</taxon>
        <taxon>Alphaproteobacteria</taxon>
        <taxon>Hyphomicrobiales</taxon>
        <taxon>Rhizobiaceae</taxon>
        <taxon>Rhizobium/Agrobacterium group</taxon>
        <taxon>Neorhizobium</taxon>
    </lineage>
</organism>
<dbReference type="InterPro" id="IPR016032">
    <property type="entry name" value="Sig_transdc_resp-reg_C-effctor"/>
</dbReference>